<proteinExistence type="predicted"/>
<reference evidence="2" key="2">
    <citation type="journal article" date="2015" name="Fish Shellfish Immunol.">
        <title>Early steps in the European eel (Anguilla anguilla)-Vibrio vulnificus interaction in the gills: Role of the RtxA13 toxin.</title>
        <authorList>
            <person name="Callol A."/>
            <person name="Pajuelo D."/>
            <person name="Ebbesson L."/>
            <person name="Teles M."/>
            <person name="MacKenzie S."/>
            <person name="Amaro C."/>
        </authorList>
    </citation>
    <scope>NUCLEOTIDE SEQUENCE</scope>
</reference>
<dbReference type="AlphaFoldDB" id="A0A0E9W0Y6"/>
<evidence type="ECO:0000256" key="1">
    <source>
        <dbReference type="SAM" id="Phobius"/>
    </source>
</evidence>
<keyword evidence="1" id="KW-0472">Membrane</keyword>
<organism evidence="2">
    <name type="scientific">Anguilla anguilla</name>
    <name type="common">European freshwater eel</name>
    <name type="synonym">Muraena anguilla</name>
    <dbReference type="NCBI Taxonomy" id="7936"/>
    <lineage>
        <taxon>Eukaryota</taxon>
        <taxon>Metazoa</taxon>
        <taxon>Chordata</taxon>
        <taxon>Craniata</taxon>
        <taxon>Vertebrata</taxon>
        <taxon>Euteleostomi</taxon>
        <taxon>Actinopterygii</taxon>
        <taxon>Neopterygii</taxon>
        <taxon>Teleostei</taxon>
        <taxon>Anguilliformes</taxon>
        <taxon>Anguillidae</taxon>
        <taxon>Anguilla</taxon>
    </lineage>
</organism>
<feature type="transmembrane region" description="Helical" evidence="1">
    <location>
        <begin position="12"/>
        <end position="36"/>
    </location>
</feature>
<reference evidence="2" key="1">
    <citation type="submission" date="2014-11" db="EMBL/GenBank/DDBJ databases">
        <authorList>
            <person name="Amaro Gonzalez C."/>
        </authorList>
    </citation>
    <scope>NUCLEOTIDE SEQUENCE</scope>
</reference>
<name>A0A0E9W0Y6_ANGAN</name>
<sequence>MSNSSRSPECSWVWVTLSPVIIVTVLLSEACCTFLMSRFSDGSSF</sequence>
<protein>
    <submittedName>
        <fullName evidence="2">Uncharacterized protein</fullName>
    </submittedName>
</protein>
<keyword evidence="1" id="KW-0812">Transmembrane</keyword>
<dbReference type="EMBL" id="GBXM01024555">
    <property type="protein sequence ID" value="JAH84022.1"/>
    <property type="molecule type" value="Transcribed_RNA"/>
</dbReference>
<evidence type="ECO:0000313" key="2">
    <source>
        <dbReference type="EMBL" id="JAH84022.1"/>
    </source>
</evidence>
<keyword evidence="1" id="KW-1133">Transmembrane helix</keyword>
<accession>A0A0E9W0Y6</accession>